<evidence type="ECO:0000256" key="1">
    <source>
        <dbReference type="ARBA" id="ARBA00022441"/>
    </source>
</evidence>
<keyword evidence="1" id="KW-0880">Kelch repeat</keyword>
<dbReference type="PROSITE" id="PS50097">
    <property type="entry name" value="BTB"/>
    <property type="match status" value="1"/>
</dbReference>
<keyword evidence="2" id="KW-0677">Repeat</keyword>
<dbReference type="PANTHER" id="PTHR45632">
    <property type="entry name" value="LD33804P"/>
    <property type="match status" value="1"/>
</dbReference>
<evidence type="ECO:0000313" key="4">
    <source>
        <dbReference type="EMBL" id="KAK2564127.1"/>
    </source>
</evidence>
<evidence type="ECO:0000313" key="5">
    <source>
        <dbReference type="Proteomes" id="UP001249851"/>
    </source>
</evidence>
<evidence type="ECO:0000259" key="3">
    <source>
        <dbReference type="PROSITE" id="PS50097"/>
    </source>
</evidence>
<reference evidence="4" key="2">
    <citation type="journal article" date="2023" name="Science">
        <title>Genomic signatures of disease resistance in endangered staghorn corals.</title>
        <authorList>
            <person name="Vollmer S.V."/>
            <person name="Selwyn J.D."/>
            <person name="Despard B.A."/>
            <person name="Roesel C.L."/>
        </authorList>
    </citation>
    <scope>NUCLEOTIDE SEQUENCE</scope>
    <source>
        <strain evidence="4">K2</strain>
    </source>
</reference>
<dbReference type="InterPro" id="IPR011333">
    <property type="entry name" value="SKP1/BTB/POZ_sf"/>
</dbReference>
<organism evidence="4 5">
    <name type="scientific">Acropora cervicornis</name>
    <name type="common">Staghorn coral</name>
    <dbReference type="NCBI Taxonomy" id="6130"/>
    <lineage>
        <taxon>Eukaryota</taxon>
        <taxon>Metazoa</taxon>
        <taxon>Cnidaria</taxon>
        <taxon>Anthozoa</taxon>
        <taxon>Hexacorallia</taxon>
        <taxon>Scleractinia</taxon>
        <taxon>Astrocoeniina</taxon>
        <taxon>Acroporidae</taxon>
        <taxon>Acropora</taxon>
    </lineage>
</organism>
<dbReference type="Pfam" id="PF00651">
    <property type="entry name" value="BTB"/>
    <property type="match status" value="1"/>
</dbReference>
<comment type="caution">
    <text evidence="4">The sequence shown here is derived from an EMBL/GenBank/DDBJ whole genome shotgun (WGS) entry which is preliminary data.</text>
</comment>
<name>A0AAD9QMP7_ACRCE</name>
<dbReference type="EMBL" id="JARQWQ010000023">
    <property type="protein sequence ID" value="KAK2564127.1"/>
    <property type="molecule type" value="Genomic_DNA"/>
</dbReference>
<accession>A0AAD9QMP7</accession>
<proteinExistence type="predicted"/>
<dbReference type="AlphaFoldDB" id="A0AAD9QMP7"/>
<dbReference type="InterPro" id="IPR000210">
    <property type="entry name" value="BTB/POZ_dom"/>
</dbReference>
<reference evidence="4" key="1">
    <citation type="journal article" date="2023" name="G3 (Bethesda)">
        <title>Whole genome assembly and annotation of the endangered Caribbean coral Acropora cervicornis.</title>
        <authorList>
            <person name="Selwyn J.D."/>
            <person name="Vollmer S.V."/>
        </authorList>
    </citation>
    <scope>NUCLEOTIDE SEQUENCE</scope>
    <source>
        <strain evidence="4">K2</strain>
    </source>
</reference>
<sequence length="168" mass="19218">MEESLLRSEGISIPKQAFIPRETEDNPFDITLIAKDNKEFQAHIHVLSEASPFFEKLLNCGMRESNEGVVRLETVTQDRLRDILEFVYTGTVDTSIEDSGHWQDLLAIADFLVLSNLKTFVGKILTNRLDPSNAFQTYYLAEKFKCLELLSNTEGFIFEKLSRHIENG</sequence>
<keyword evidence="5" id="KW-1185">Reference proteome</keyword>
<dbReference type="SMART" id="SM00225">
    <property type="entry name" value="BTB"/>
    <property type="match status" value="1"/>
</dbReference>
<dbReference type="Proteomes" id="UP001249851">
    <property type="component" value="Unassembled WGS sequence"/>
</dbReference>
<gene>
    <name evidence="4" type="ORF">P5673_012359</name>
</gene>
<evidence type="ECO:0000256" key="2">
    <source>
        <dbReference type="ARBA" id="ARBA00022737"/>
    </source>
</evidence>
<dbReference type="PANTHER" id="PTHR45632:SF3">
    <property type="entry name" value="KELCH-LIKE PROTEIN 32"/>
    <property type="match status" value="1"/>
</dbReference>
<protein>
    <submittedName>
        <fullName evidence="4">Kelch-like protein 21</fullName>
    </submittedName>
</protein>
<dbReference type="Gene3D" id="3.30.710.10">
    <property type="entry name" value="Potassium Channel Kv1.1, Chain A"/>
    <property type="match status" value="1"/>
</dbReference>
<dbReference type="SUPFAM" id="SSF54695">
    <property type="entry name" value="POZ domain"/>
    <property type="match status" value="1"/>
</dbReference>
<feature type="domain" description="BTB" evidence="3">
    <location>
        <begin position="28"/>
        <end position="96"/>
    </location>
</feature>